<keyword evidence="3" id="KW-1185">Reference proteome</keyword>
<feature type="non-terminal residue" evidence="2">
    <location>
        <position position="1"/>
    </location>
</feature>
<feature type="region of interest" description="Disordered" evidence="1">
    <location>
        <begin position="1"/>
        <end position="30"/>
    </location>
</feature>
<dbReference type="OrthoDB" id="10052789at2759"/>
<sequence>GDTLKDLGSWPHRGGGEDLRLEVCPENIDQ</sequence>
<dbReference type="AlphaFoldDB" id="A0A8S4QTD2"/>
<feature type="compositionally biased region" description="Basic and acidic residues" evidence="1">
    <location>
        <begin position="14"/>
        <end position="23"/>
    </location>
</feature>
<evidence type="ECO:0000313" key="2">
    <source>
        <dbReference type="EMBL" id="CAH2217776.1"/>
    </source>
</evidence>
<reference evidence="2" key="1">
    <citation type="submission" date="2022-03" db="EMBL/GenBank/DDBJ databases">
        <authorList>
            <person name="Lindestad O."/>
        </authorList>
    </citation>
    <scope>NUCLEOTIDE SEQUENCE</scope>
</reference>
<gene>
    <name evidence="2" type="primary">jg3489</name>
    <name evidence="2" type="ORF">PAEG_LOCUS5658</name>
</gene>
<evidence type="ECO:0000256" key="1">
    <source>
        <dbReference type="SAM" id="MobiDB-lite"/>
    </source>
</evidence>
<evidence type="ECO:0000313" key="3">
    <source>
        <dbReference type="Proteomes" id="UP000838756"/>
    </source>
</evidence>
<organism evidence="2 3">
    <name type="scientific">Pararge aegeria aegeria</name>
    <dbReference type="NCBI Taxonomy" id="348720"/>
    <lineage>
        <taxon>Eukaryota</taxon>
        <taxon>Metazoa</taxon>
        <taxon>Ecdysozoa</taxon>
        <taxon>Arthropoda</taxon>
        <taxon>Hexapoda</taxon>
        <taxon>Insecta</taxon>
        <taxon>Pterygota</taxon>
        <taxon>Neoptera</taxon>
        <taxon>Endopterygota</taxon>
        <taxon>Lepidoptera</taxon>
        <taxon>Glossata</taxon>
        <taxon>Ditrysia</taxon>
        <taxon>Papilionoidea</taxon>
        <taxon>Nymphalidae</taxon>
        <taxon>Satyrinae</taxon>
        <taxon>Satyrini</taxon>
        <taxon>Parargina</taxon>
        <taxon>Pararge</taxon>
    </lineage>
</organism>
<proteinExistence type="predicted"/>
<accession>A0A8S4QTD2</accession>
<name>A0A8S4QTD2_9NEOP</name>
<dbReference type="Proteomes" id="UP000838756">
    <property type="component" value="Unassembled WGS sequence"/>
</dbReference>
<protein>
    <submittedName>
        <fullName evidence="2">Jg3489 protein</fullName>
    </submittedName>
</protein>
<dbReference type="EMBL" id="CAKXAJ010018526">
    <property type="protein sequence ID" value="CAH2217776.1"/>
    <property type="molecule type" value="Genomic_DNA"/>
</dbReference>
<comment type="caution">
    <text evidence="2">The sequence shown here is derived from an EMBL/GenBank/DDBJ whole genome shotgun (WGS) entry which is preliminary data.</text>
</comment>